<dbReference type="Proteomes" id="UP000244925">
    <property type="component" value="Unassembled WGS sequence"/>
</dbReference>
<keyword evidence="7" id="KW-0460">Magnesium</keyword>
<dbReference type="EC" id="3.1.30.-" evidence="10"/>
<evidence type="ECO:0000256" key="2">
    <source>
        <dbReference type="ARBA" id="ARBA00010052"/>
    </source>
</evidence>
<dbReference type="EMBL" id="PUBV01000020">
    <property type="protein sequence ID" value="PWB06717.1"/>
    <property type="molecule type" value="Genomic_DNA"/>
</dbReference>
<accession>A0A2V1IQC7</accession>
<dbReference type="InterPro" id="IPR018524">
    <property type="entry name" value="DNA/RNA_endonuclease_AS"/>
</dbReference>
<dbReference type="GO" id="GO:0003676">
    <property type="term" value="F:nucleic acid binding"/>
    <property type="evidence" value="ECO:0007669"/>
    <property type="project" value="InterPro"/>
</dbReference>
<keyword evidence="4 9" id="KW-0479">Metal-binding</keyword>
<organism evidence="13 14">
    <name type="scientific">Paramuribaculum intestinale</name>
    <dbReference type="NCBI Taxonomy" id="2094151"/>
    <lineage>
        <taxon>Bacteria</taxon>
        <taxon>Pseudomonadati</taxon>
        <taxon>Bacteroidota</taxon>
        <taxon>Bacteroidia</taxon>
        <taxon>Bacteroidales</taxon>
        <taxon>Muribaculaceae</taxon>
        <taxon>Paramuribaculum</taxon>
    </lineage>
</organism>
<comment type="cofactor">
    <cofactor evidence="1 10">
        <name>Mg(2+)</name>
        <dbReference type="ChEBI" id="CHEBI:18420"/>
    </cofactor>
</comment>
<evidence type="ECO:0000256" key="7">
    <source>
        <dbReference type="ARBA" id="ARBA00022842"/>
    </source>
</evidence>
<evidence type="ECO:0000259" key="11">
    <source>
        <dbReference type="SMART" id="SM00477"/>
    </source>
</evidence>
<keyword evidence="5 10" id="KW-0255">Endonuclease</keyword>
<dbReference type="GO" id="GO:0004519">
    <property type="term" value="F:endonuclease activity"/>
    <property type="evidence" value="ECO:0007669"/>
    <property type="project" value="UniProtKB-UniRule"/>
</dbReference>
<dbReference type="PROSITE" id="PS01070">
    <property type="entry name" value="NUCLEASE_NON_SPEC"/>
    <property type="match status" value="1"/>
</dbReference>
<feature type="binding site" evidence="9">
    <location>
        <position position="172"/>
    </location>
    <ligand>
        <name>Mg(2+)</name>
        <dbReference type="ChEBI" id="CHEBI:18420"/>
        <note>catalytic</note>
    </ligand>
</feature>
<evidence type="ECO:0000256" key="9">
    <source>
        <dbReference type="PIRSR" id="PIRSR640255-2"/>
    </source>
</evidence>
<evidence type="ECO:0000313" key="14">
    <source>
        <dbReference type="Proteomes" id="UP000244925"/>
    </source>
</evidence>
<gene>
    <name evidence="13" type="ORF">C5O25_09335</name>
</gene>
<dbReference type="RefSeq" id="WP_107036476.1">
    <property type="nucleotide sequence ID" value="NZ_CAONGC010000076.1"/>
</dbReference>
<evidence type="ECO:0000256" key="8">
    <source>
        <dbReference type="PIRSR" id="PIRSR640255-1"/>
    </source>
</evidence>
<keyword evidence="3 10" id="KW-0540">Nuclease</keyword>
<dbReference type="AlphaFoldDB" id="A0A2V1IQC7"/>
<dbReference type="PANTHER" id="PTHR13966">
    <property type="entry name" value="ENDONUCLEASE RELATED"/>
    <property type="match status" value="1"/>
</dbReference>
<dbReference type="InterPro" id="IPR040255">
    <property type="entry name" value="Non-specific_endonuclease"/>
</dbReference>
<feature type="domain" description="ENPP1-3/EXOG-like endonuclease/phosphodiesterase" evidence="11">
    <location>
        <begin position="81"/>
        <end position="273"/>
    </location>
</feature>
<dbReference type="InterPro" id="IPR020821">
    <property type="entry name" value="ENPP1-3/EXOG-like_nuc-like"/>
</dbReference>
<evidence type="ECO:0000313" key="13">
    <source>
        <dbReference type="EMBL" id="PWB06717.1"/>
    </source>
</evidence>
<evidence type="ECO:0000256" key="4">
    <source>
        <dbReference type="ARBA" id="ARBA00022723"/>
    </source>
</evidence>
<feature type="domain" description="DNA/RNA non-specific endonuclease/pyrophosphatase/phosphodiesterase" evidence="12">
    <location>
        <begin position="80"/>
        <end position="273"/>
    </location>
</feature>
<dbReference type="GeneID" id="93424716"/>
<proteinExistence type="inferred from homology"/>
<comment type="similarity">
    <text evidence="2 10">Belongs to the DNA/RNA non-specific endonuclease family.</text>
</comment>
<name>A0A2V1IQC7_9BACT</name>
<keyword evidence="6 10" id="KW-0378">Hydrolase</keyword>
<dbReference type="Pfam" id="PF01223">
    <property type="entry name" value="Endonuclease_NS"/>
    <property type="match status" value="1"/>
</dbReference>
<dbReference type="InterPro" id="IPR001604">
    <property type="entry name" value="Endo_G_ENPP1-like_dom"/>
</dbReference>
<keyword evidence="14" id="KW-1185">Reference proteome</keyword>
<dbReference type="SUPFAM" id="SSF54060">
    <property type="entry name" value="His-Me finger endonucleases"/>
    <property type="match status" value="1"/>
</dbReference>
<feature type="active site" description="Proton acceptor" evidence="8">
    <location>
        <position position="141"/>
    </location>
</feature>
<dbReference type="GO" id="GO:0046872">
    <property type="term" value="F:metal ion binding"/>
    <property type="evidence" value="ECO:0007669"/>
    <property type="project" value="UniProtKB-KW"/>
</dbReference>
<dbReference type="InterPro" id="IPR044925">
    <property type="entry name" value="His-Me_finger_sf"/>
</dbReference>
<dbReference type="InterPro" id="IPR044929">
    <property type="entry name" value="DNA/RNA_non-sp_Endonuclease_sf"/>
</dbReference>
<dbReference type="SMART" id="SM00892">
    <property type="entry name" value="Endonuclease_NS"/>
    <property type="match status" value="1"/>
</dbReference>
<dbReference type="GO" id="GO:0016787">
    <property type="term" value="F:hydrolase activity"/>
    <property type="evidence" value="ECO:0007669"/>
    <property type="project" value="UniProtKB-KW"/>
</dbReference>
<dbReference type="PANTHER" id="PTHR13966:SF5">
    <property type="entry name" value="ENDONUCLEASE G, MITOCHONDRIAL"/>
    <property type="match status" value="1"/>
</dbReference>
<comment type="caution">
    <text evidence="13">The sequence shown here is derived from an EMBL/GenBank/DDBJ whole genome shotgun (WGS) entry which is preliminary data.</text>
</comment>
<evidence type="ECO:0000259" key="12">
    <source>
        <dbReference type="SMART" id="SM00892"/>
    </source>
</evidence>
<sequence length="294" mass="32827">MNRRKKKNGRRSAQSLVVMIVILGAMWFASAIRARDEANAAGESRTTEPTGQTDNTIAVPGGEQMLAVVTNPNLRGVDVEYAGMIMSFNPSMHVPNWVSWELTESETTGHAKRFNKFMADESVEGCAETWDYNYSGYDRGHMAPAGDMKWSDEAMRQTFFLTNICPQMKSLNTGAWKRLEEKCRQWAKADSAILIVCGPVLTDTLKEYIGDSRVAVPERFFKVVLAPYANPVRGIGFIMDNGRVEGGMQSAAVSIDEVERVTGHDFFACLPDEIETKVEAECDFPFWSNIKAKR</sequence>
<evidence type="ECO:0000256" key="10">
    <source>
        <dbReference type="RuleBase" id="RU366055"/>
    </source>
</evidence>
<evidence type="ECO:0000256" key="3">
    <source>
        <dbReference type="ARBA" id="ARBA00022722"/>
    </source>
</evidence>
<evidence type="ECO:0000256" key="1">
    <source>
        <dbReference type="ARBA" id="ARBA00001946"/>
    </source>
</evidence>
<evidence type="ECO:0000256" key="6">
    <source>
        <dbReference type="ARBA" id="ARBA00022801"/>
    </source>
</evidence>
<dbReference type="SMART" id="SM00477">
    <property type="entry name" value="NUC"/>
    <property type="match status" value="1"/>
</dbReference>
<dbReference type="Gene3D" id="3.40.570.10">
    <property type="entry name" value="Extracellular Endonuclease, subunit A"/>
    <property type="match status" value="1"/>
</dbReference>
<evidence type="ECO:0000256" key="5">
    <source>
        <dbReference type="ARBA" id="ARBA00022759"/>
    </source>
</evidence>
<reference evidence="14" key="1">
    <citation type="submission" date="2018-02" db="EMBL/GenBank/DDBJ databases">
        <authorList>
            <person name="Clavel T."/>
            <person name="Strowig T."/>
        </authorList>
    </citation>
    <scope>NUCLEOTIDE SEQUENCE [LARGE SCALE GENOMIC DNA]</scope>
    <source>
        <strain evidence="14">DSM 100764</strain>
    </source>
</reference>
<protein>
    <recommendedName>
        <fullName evidence="10">Endonuclease</fullName>
        <ecNumber evidence="10">3.1.30.-</ecNumber>
    </recommendedName>
</protein>